<dbReference type="AlphaFoldDB" id="A0A5D2WHC5"/>
<accession>A0A5D2WHC5</accession>
<gene>
    <name evidence="2" type="ORF">E1A91_A13G112600v1</name>
</gene>
<dbReference type="Proteomes" id="UP000323597">
    <property type="component" value="Chromosome A13"/>
</dbReference>
<reference evidence="2 3" key="1">
    <citation type="submission" date="2019-07" db="EMBL/GenBank/DDBJ databases">
        <title>WGS assembly of Gossypium mustelinum.</title>
        <authorList>
            <person name="Chen Z.J."/>
            <person name="Sreedasyam A."/>
            <person name="Ando A."/>
            <person name="Song Q."/>
            <person name="De L."/>
            <person name="Hulse-Kemp A."/>
            <person name="Ding M."/>
            <person name="Ye W."/>
            <person name="Kirkbride R."/>
            <person name="Jenkins J."/>
            <person name="Plott C."/>
            <person name="Lovell J."/>
            <person name="Lin Y.-M."/>
            <person name="Vaughn R."/>
            <person name="Liu B."/>
            <person name="Li W."/>
            <person name="Simpson S."/>
            <person name="Scheffler B."/>
            <person name="Saski C."/>
            <person name="Grover C."/>
            <person name="Hu G."/>
            <person name="Conover J."/>
            <person name="Carlson J."/>
            <person name="Shu S."/>
            <person name="Boston L."/>
            <person name="Williams M."/>
            <person name="Peterson D."/>
            <person name="Mcgee K."/>
            <person name="Jones D."/>
            <person name="Wendel J."/>
            <person name="Stelly D."/>
            <person name="Grimwood J."/>
            <person name="Schmutz J."/>
        </authorList>
    </citation>
    <scope>NUCLEOTIDE SEQUENCE [LARGE SCALE GENOMIC DNA]</scope>
    <source>
        <strain evidence="2">1408120.09</strain>
    </source>
</reference>
<name>A0A5D2WHC5_GOSMU</name>
<dbReference type="EMBL" id="CM017648">
    <property type="protein sequence ID" value="TYJ00829.1"/>
    <property type="molecule type" value="Genomic_DNA"/>
</dbReference>
<evidence type="ECO:0000256" key="1">
    <source>
        <dbReference type="SAM" id="MobiDB-lite"/>
    </source>
</evidence>
<evidence type="ECO:0000313" key="2">
    <source>
        <dbReference type="EMBL" id="TYJ00829.1"/>
    </source>
</evidence>
<feature type="compositionally biased region" description="Low complexity" evidence="1">
    <location>
        <begin position="23"/>
        <end position="32"/>
    </location>
</feature>
<feature type="region of interest" description="Disordered" evidence="1">
    <location>
        <begin position="23"/>
        <end position="43"/>
    </location>
</feature>
<organism evidence="2 3">
    <name type="scientific">Gossypium mustelinum</name>
    <name type="common">Cotton</name>
    <name type="synonym">Gossypium caicoense</name>
    <dbReference type="NCBI Taxonomy" id="34275"/>
    <lineage>
        <taxon>Eukaryota</taxon>
        <taxon>Viridiplantae</taxon>
        <taxon>Streptophyta</taxon>
        <taxon>Embryophyta</taxon>
        <taxon>Tracheophyta</taxon>
        <taxon>Spermatophyta</taxon>
        <taxon>Magnoliopsida</taxon>
        <taxon>eudicotyledons</taxon>
        <taxon>Gunneridae</taxon>
        <taxon>Pentapetalae</taxon>
        <taxon>rosids</taxon>
        <taxon>malvids</taxon>
        <taxon>Malvales</taxon>
        <taxon>Malvaceae</taxon>
        <taxon>Malvoideae</taxon>
        <taxon>Gossypium</taxon>
    </lineage>
</organism>
<evidence type="ECO:0000313" key="3">
    <source>
        <dbReference type="Proteomes" id="UP000323597"/>
    </source>
</evidence>
<keyword evidence="3" id="KW-1185">Reference proteome</keyword>
<proteinExistence type="predicted"/>
<protein>
    <submittedName>
        <fullName evidence="2">Uncharacterized protein</fullName>
    </submittedName>
</protein>
<sequence>MAIKAQSPTKTLTREDRLIVDQSPLPSMLLSEPPQPTSNLILT</sequence>